<dbReference type="EMBL" id="MT631670">
    <property type="protein sequence ID" value="QNO56819.1"/>
    <property type="molecule type" value="Genomic_DNA"/>
</dbReference>
<reference evidence="1" key="1">
    <citation type="submission" date="2020-06" db="EMBL/GenBank/DDBJ databases">
        <title>Unique genomic features of the anaerobic methanotrophic archaea.</title>
        <authorList>
            <person name="Chadwick G.L."/>
            <person name="Skennerton C.T."/>
            <person name="Laso-Perez R."/>
            <person name="Leu A.O."/>
            <person name="Speth D.R."/>
            <person name="Yu H."/>
            <person name="Morgan-Lang C."/>
            <person name="Hatzenpichler R."/>
            <person name="Goudeau D."/>
            <person name="Malmstrom R."/>
            <person name="Brazelton W.J."/>
            <person name="Woyke T."/>
            <person name="Hallam S.J."/>
            <person name="Tyson G.W."/>
            <person name="Wegener G."/>
            <person name="Boetius A."/>
            <person name="Orphan V."/>
        </authorList>
    </citation>
    <scope>NUCLEOTIDE SEQUENCE</scope>
</reference>
<organism evidence="1">
    <name type="scientific">Candidatus Methanophaga sp. ANME-1 ERB7</name>
    <dbReference type="NCBI Taxonomy" id="2759913"/>
    <lineage>
        <taxon>Archaea</taxon>
        <taxon>Methanobacteriati</taxon>
        <taxon>Methanobacteriota</taxon>
        <taxon>Stenosarchaea group</taxon>
        <taxon>Methanomicrobia</taxon>
        <taxon>Candidatus Methanophagales</taxon>
        <taxon>Candidatus Methanophagaceae</taxon>
        <taxon>Candidatus Methanophaga</taxon>
    </lineage>
</organism>
<dbReference type="AlphaFoldDB" id="A0A7G9Z985"/>
<evidence type="ECO:0000313" key="1">
    <source>
        <dbReference type="EMBL" id="QNO56819.1"/>
    </source>
</evidence>
<proteinExistence type="predicted"/>
<sequence length="46" mass="5475">MLNDDKNTFGCGFHNLDGALILIFRNKRELQSIWANLFLIKWIEEH</sequence>
<gene>
    <name evidence="1" type="ORF">IPLBMFHP_00005</name>
</gene>
<protein>
    <submittedName>
        <fullName evidence="1">Uncharacterized protein</fullName>
    </submittedName>
</protein>
<accession>A0A7G9Z985</accession>
<name>A0A7G9Z985_9EURY</name>